<proteinExistence type="predicted"/>
<dbReference type="HOGENOM" id="CLU_347658_0_0_1"/>
<dbReference type="EMBL" id="GG662656">
    <property type="protein sequence ID" value="EAR97849.1"/>
    <property type="molecule type" value="Genomic_DNA"/>
</dbReference>
<feature type="compositionally biased region" description="Low complexity" evidence="1">
    <location>
        <begin position="422"/>
        <end position="437"/>
    </location>
</feature>
<protein>
    <submittedName>
        <fullName evidence="2">Uncharacterized protein</fullName>
    </submittedName>
</protein>
<name>I7MK85_TETTS</name>
<feature type="region of interest" description="Disordered" evidence="1">
    <location>
        <begin position="793"/>
        <end position="812"/>
    </location>
</feature>
<gene>
    <name evidence="2" type="ORF">TTHERM_00277340</name>
</gene>
<evidence type="ECO:0000256" key="1">
    <source>
        <dbReference type="SAM" id="MobiDB-lite"/>
    </source>
</evidence>
<dbReference type="RefSeq" id="XP_001018094.1">
    <property type="nucleotide sequence ID" value="XM_001018094.2"/>
</dbReference>
<dbReference type="AlphaFoldDB" id="I7MK85"/>
<sequence length="812" mass="94581">MSRQRLENQAKSFLLEIDQEQEISDILNNDQQNINATQLINQININSRMSQAVNSLGGWNGVQDELSEESRLFQTKNQRKQVRNKTGRNMRAISAQNENSPRENLKQIQNLQGTEAMDFVANFMRKNSLQIQENKKNFKSRLQRSFDRDQQQQRDKFIENGNKEVQYSMNYRQNMEDIQQNDINSENDDEEEEDILQMIGKKRQARVINKVKQKLNILNSPKNLDQAKLNLFEQVSQRHTAVFTPFNISRHSPISYLVPQQQQQLIQTPQNQAISPKMTQNNNQIKIKIDMIQEKIQQYIDQNDKTVDAFKKITEIRRNSLLLQKTQSKQLPIQTHEFIPVELINKNYQDYGKLKENSEQQVRVKPFNEQLRQRDNLETQKQREIYKNYLEQQSQMPQIDNTSSKANLTPRVSSQINKIPTSNQGQSGIQNQSYQGSAQNTPLKSKQYRLTPTETRKLIDHIERQGRNYLSSSPTKTKSNGIKFRISKKSSIIEPPTIQVTPNYLNSISNHNGIHTSVLDSINFEEENSNSTNNLKQIILQKISQQNSPNKIIDLSTRSAQGAYKSLKKQRMINSQIINQNSNISSLFHNSTYKNSSQILDQSNYTNSIQLENSSALNSNKPNDVTISNKRFQNQCKVEDFFNFKQEAHSAPLKSRPKMNIQKLNQVKQMNFELENALCKQSPISSIAQTAKYTDYNHQVSLNFPSQQKMNKIVSTDSQPQFMEYEKTPQRVNLNYRNNSIERRRAKANVQNMNQDQRIIEMFCSTPINNKIIKETTSQKSKENQQIQLNQLSQNHNRLNEKNIHLHPKNLF</sequence>
<feature type="region of interest" description="Disordered" evidence="1">
    <location>
        <begin position="417"/>
        <end position="441"/>
    </location>
</feature>
<dbReference type="KEGG" id="tet:TTHERM_00277340"/>
<evidence type="ECO:0000313" key="3">
    <source>
        <dbReference type="Proteomes" id="UP000009168"/>
    </source>
</evidence>
<evidence type="ECO:0000313" key="2">
    <source>
        <dbReference type="EMBL" id="EAR97849.1"/>
    </source>
</evidence>
<dbReference type="InParanoid" id="I7MK85"/>
<dbReference type="GeneID" id="7829870"/>
<accession>I7MK85</accession>
<reference evidence="3" key="1">
    <citation type="journal article" date="2006" name="PLoS Biol.">
        <title>Macronuclear genome sequence of the ciliate Tetrahymena thermophila, a model eukaryote.</title>
        <authorList>
            <person name="Eisen J.A."/>
            <person name="Coyne R.S."/>
            <person name="Wu M."/>
            <person name="Wu D."/>
            <person name="Thiagarajan M."/>
            <person name="Wortman J.R."/>
            <person name="Badger J.H."/>
            <person name="Ren Q."/>
            <person name="Amedeo P."/>
            <person name="Jones K.M."/>
            <person name="Tallon L.J."/>
            <person name="Delcher A.L."/>
            <person name="Salzberg S.L."/>
            <person name="Silva J.C."/>
            <person name="Haas B.J."/>
            <person name="Majoros W.H."/>
            <person name="Farzad M."/>
            <person name="Carlton J.M."/>
            <person name="Smith R.K. Jr."/>
            <person name="Garg J."/>
            <person name="Pearlman R.E."/>
            <person name="Karrer K.M."/>
            <person name="Sun L."/>
            <person name="Manning G."/>
            <person name="Elde N.C."/>
            <person name="Turkewitz A.P."/>
            <person name="Asai D.J."/>
            <person name="Wilkes D.E."/>
            <person name="Wang Y."/>
            <person name="Cai H."/>
            <person name="Collins K."/>
            <person name="Stewart B.A."/>
            <person name="Lee S.R."/>
            <person name="Wilamowska K."/>
            <person name="Weinberg Z."/>
            <person name="Ruzzo W.L."/>
            <person name="Wloga D."/>
            <person name="Gaertig J."/>
            <person name="Frankel J."/>
            <person name="Tsao C.-C."/>
            <person name="Gorovsky M.A."/>
            <person name="Keeling P.J."/>
            <person name="Waller R.F."/>
            <person name="Patron N.J."/>
            <person name="Cherry J.M."/>
            <person name="Stover N.A."/>
            <person name="Krieger C.J."/>
            <person name="del Toro C."/>
            <person name="Ryder H.F."/>
            <person name="Williamson S.C."/>
            <person name="Barbeau R.A."/>
            <person name="Hamilton E.P."/>
            <person name="Orias E."/>
        </authorList>
    </citation>
    <scope>NUCLEOTIDE SEQUENCE [LARGE SCALE GENOMIC DNA]</scope>
    <source>
        <strain evidence="3">SB210</strain>
    </source>
</reference>
<dbReference type="Proteomes" id="UP000009168">
    <property type="component" value="Unassembled WGS sequence"/>
</dbReference>
<organism evidence="2 3">
    <name type="scientific">Tetrahymena thermophila (strain SB210)</name>
    <dbReference type="NCBI Taxonomy" id="312017"/>
    <lineage>
        <taxon>Eukaryota</taxon>
        <taxon>Sar</taxon>
        <taxon>Alveolata</taxon>
        <taxon>Ciliophora</taxon>
        <taxon>Intramacronucleata</taxon>
        <taxon>Oligohymenophorea</taxon>
        <taxon>Hymenostomatida</taxon>
        <taxon>Tetrahymenina</taxon>
        <taxon>Tetrahymenidae</taxon>
        <taxon>Tetrahymena</taxon>
    </lineage>
</organism>
<keyword evidence="3" id="KW-1185">Reference proteome</keyword>